<feature type="domain" description="SH3b" evidence="7">
    <location>
        <begin position="274"/>
        <end position="340"/>
    </location>
</feature>
<dbReference type="AlphaFoldDB" id="B6G1E3"/>
<feature type="chain" id="PRO_5002845080" evidence="6">
    <location>
        <begin position="25"/>
        <end position="497"/>
    </location>
</feature>
<dbReference type="EMBL" id="ABWP01000073">
    <property type="protein sequence ID" value="EEA84409.1"/>
    <property type="molecule type" value="Genomic_DNA"/>
</dbReference>
<keyword evidence="6" id="KW-0732">Signal</keyword>
<dbReference type="eggNOG" id="COG3807">
    <property type="taxonomic scope" value="Bacteria"/>
</dbReference>
<evidence type="ECO:0000256" key="5">
    <source>
        <dbReference type="SAM" id="MobiDB-lite"/>
    </source>
</evidence>
<evidence type="ECO:0000256" key="3">
    <source>
        <dbReference type="ARBA" id="ARBA00022801"/>
    </source>
</evidence>
<dbReference type="Pfam" id="PF00877">
    <property type="entry name" value="NLPC_P60"/>
    <property type="match status" value="1"/>
</dbReference>
<dbReference type="GO" id="GO:0006508">
    <property type="term" value="P:proteolysis"/>
    <property type="evidence" value="ECO:0007669"/>
    <property type="project" value="UniProtKB-KW"/>
</dbReference>
<dbReference type="PROSITE" id="PS51935">
    <property type="entry name" value="NLPC_P60"/>
    <property type="match status" value="1"/>
</dbReference>
<evidence type="ECO:0000256" key="2">
    <source>
        <dbReference type="ARBA" id="ARBA00022670"/>
    </source>
</evidence>
<evidence type="ECO:0000313" key="9">
    <source>
        <dbReference type="EMBL" id="EEA84409.1"/>
    </source>
</evidence>
<dbReference type="OrthoDB" id="9808890at2"/>
<dbReference type="SUPFAM" id="SSF50044">
    <property type="entry name" value="SH3-domain"/>
    <property type="match status" value="2"/>
</dbReference>
<sequence length="497" mass="51169">MKKAIAALGISAVTLAMSSADSSALETATVTADTLNMRSGPGISYSKRGVLHKGAKVTILEKSKGWVKIKDSSGKTAWVSGQYLSTSGGNSSSSSSSESAGYIAYVSVNSSLNLRSEASTSGSVIASLKNSEKVQIIEKKDNGWSKVKTESGKIGWVSSKYLVNTPTNSGNTSSQENSSSQNDSVATSGNVKVNTSSGLNVRKGPGTNHSIIGSLAGGSVVQAKEKSGGWVKVVLPNGSTGWVSGQYVSSTNESTSNSESSQNNKPPQNNESTAASGRVKVTISKGLNIRKGPGTSNAIVGSLAGGSVVEVKEKSSGWYKIKTANGVEGWVSGDYVTPTDEPLSGGASSNDTSSGNNNSSNNNGSFGSGESSATGDKIVDYAYTLLGVPYKWGGNGPSSFDCSGYTQWVYRNAAGISIPRVSRDQAQAGTAVEKGNYKKGDLLYFNTGGSGVSHVGIYIGGDKFIHCSGTQSKPGSVKVSSLNGYYGNVLLGARRFV</sequence>
<feature type="region of interest" description="Disordered" evidence="5">
    <location>
        <begin position="330"/>
        <end position="372"/>
    </location>
</feature>
<reference evidence="9 10" key="1">
    <citation type="submission" date="2008-09" db="EMBL/GenBank/DDBJ databases">
        <authorList>
            <person name="Fulton L."/>
            <person name="Clifton S."/>
            <person name="Fulton B."/>
            <person name="Xu J."/>
            <person name="Minx P."/>
            <person name="Pepin K.H."/>
            <person name="Johnson M."/>
            <person name="Thiruvilangam P."/>
            <person name="Bhonagiri V."/>
            <person name="Nash W.E."/>
            <person name="Mardis E.R."/>
            <person name="Wilson R.K."/>
        </authorList>
    </citation>
    <scope>NUCLEOTIDE SEQUENCE [LARGE SCALE GENOMIC DNA]</scope>
    <source>
        <strain evidence="9 10">DSM 13275</strain>
    </source>
</reference>
<feature type="domain" description="SH3b" evidence="7">
    <location>
        <begin position="25"/>
        <end position="88"/>
    </location>
</feature>
<keyword evidence="10" id="KW-1185">Reference proteome</keyword>
<keyword evidence="2" id="KW-0645">Protease</keyword>
<dbReference type="HOGENOM" id="CLU_016043_13_4_9"/>
<feature type="region of interest" description="Disordered" evidence="5">
    <location>
        <begin position="245"/>
        <end position="278"/>
    </location>
</feature>
<dbReference type="PROSITE" id="PS51781">
    <property type="entry name" value="SH3B"/>
    <property type="match status" value="4"/>
</dbReference>
<dbReference type="eggNOG" id="COG0791">
    <property type="taxonomic scope" value="Bacteria"/>
</dbReference>
<feature type="compositionally biased region" description="Polar residues" evidence="5">
    <location>
        <begin position="262"/>
        <end position="275"/>
    </location>
</feature>
<dbReference type="Proteomes" id="UP000003178">
    <property type="component" value="Unassembled WGS sequence"/>
</dbReference>
<dbReference type="InterPro" id="IPR000064">
    <property type="entry name" value="NLP_P60_dom"/>
</dbReference>
<dbReference type="SMART" id="SM00287">
    <property type="entry name" value="SH3b"/>
    <property type="match status" value="4"/>
</dbReference>
<dbReference type="Pfam" id="PF08239">
    <property type="entry name" value="SH3_3"/>
    <property type="match status" value="4"/>
</dbReference>
<feature type="domain" description="NlpC/P60" evidence="8">
    <location>
        <begin position="372"/>
        <end position="497"/>
    </location>
</feature>
<reference evidence="9 10" key="2">
    <citation type="submission" date="2008-10" db="EMBL/GenBank/DDBJ databases">
        <title>Draft genome sequence of Clostridium hiranonis (DSM 13275).</title>
        <authorList>
            <person name="Sudarsanam P."/>
            <person name="Ley R."/>
            <person name="Guruge J."/>
            <person name="Turnbaugh P.J."/>
            <person name="Mahowald M."/>
            <person name="Liep D."/>
            <person name="Gordon J."/>
        </authorList>
    </citation>
    <scope>NUCLEOTIDE SEQUENCE [LARGE SCALE GENOMIC DNA]</scope>
    <source>
        <strain evidence="9 10">DSM 13275</strain>
    </source>
</reference>
<dbReference type="PANTHER" id="PTHR34408:SF1">
    <property type="entry name" value="GLYCOSYL HYDROLASE FAMILY 19 DOMAIN-CONTAINING PROTEIN HI_1415"/>
    <property type="match status" value="1"/>
</dbReference>
<dbReference type="InterPro" id="IPR052354">
    <property type="entry name" value="Cell_Wall_Dynamics_Protein"/>
</dbReference>
<feature type="compositionally biased region" description="Low complexity" evidence="5">
    <location>
        <begin position="249"/>
        <end position="261"/>
    </location>
</feature>
<gene>
    <name evidence="9" type="ORF">CLOHIR_01950</name>
</gene>
<dbReference type="InterPro" id="IPR003646">
    <property type="entry name" value="SH3-like_bac-type"/>
</dbReference>
<feature type="signal peptide" evidence="6">
    <location>
        <begin position="1"/>
        <end position="24"/>
    </location>
</feature>
<evidence type="ECO:0000256" key="1">
    <source>
        <dbReference type="ARBA" id="ARBA00007074"/>
    </source>
</evidence>
<evidence type="ECO:0000256" key="6">
    <source>
        <dbReference type="SAM" id="SignalP"/>
    </source>
</evidence>
<keyword evidence="4" id="KW-0788">Thiol protease</keyword>
<comment type="similarity">
    <text evidence="1">Belongs to the peptidase C40 family.</text>
</comment>
<dbReference type="InterPro" id="IPR036028">
    <property type="entry name" value="SH3-like_dom_sf"/>
</dbReference>
<keyword evidence="3" id="KW-0378">Hydrolase</keyword>
<name>B6G1E3_PEPHT</name>
<accession>B6G1E3</accession>
<feature type="compositionally biased region" description="Low complexity" evidence="5">
    <location>
        <begin position="167"/>
        <end position="184"/>
    </location>
</feature>
<dbReference type="PANTHER" id="PTHR34408">
    <property type="entry name" value="FAMILY PROTEIN, PUTATIVE-RELATED"/>
    <property type="match status" value="1"/>
</dbReference>
<evidence type="ECO:0000313" key="10">
    <source>
        <dbReference type="Proteomes" id="UP000003178"/>
    </source>
</evidence>
<feature type="domain" description="SH3b" evidence="7">
    <location>
        <begin position="186"/>
        <end position="252"/>
    </location>
</feature>
<feature type="compositionally biased region" description="Polar residues" evidence="5">
    <location>
        <begin position="185"/>
        <end position="199"/>
    </location>
</feature>
<feature type="domain" description="SH3b" evidence="7">
    <location>
        <begin position="101"/>
        <end position="166"/>
    </location>
</feature>
<proteinExistence type="inferred from homology"/>
<evidence type="ECO:0000259" key="8">
    <source>
        <dbReference type="PROSITE" id="PS51935"/>
    </source>
</evidence>
<comment type="caution">
    <text evidence="9">The sequence shown here is derived from an EMBL/GenBank/DDBJ whole genome shotgun (WGS) entry which is preliminary data.</text>
</comment>
<dbReference type="STRING" id="500633.CLOHIR_01950"/>
<dbReference type="InterPro" id="IPR038765">
    <property type="entry name" value="Papain-like_cys_pep_sf"/>
</dbReference>
<dbReference type="SUPFAM" id="SSF54001">
    <property type="entry name" value="Cysteine proteinases"/>
    <property type="match status" value="1"/>
</dbReference>
<dbReference type="RefSeq" id="WP_006440811.1">
    <property type="nucleotide sequence ID" value="NZ_DS995359.1"/>
</dbReference>
<dbReference type="Gene3D" id="3.90.1720.10">
    <property type="entry name" value="endopeptidase domain like (from Nostoc punctiforme)"/>
    <property type="match status" value="1"/>
</dbReference>
<feature type="compositionally biased region" description="Low complexity" evidence="5">
    <location>
        <begin position="344"/>
        <end position="372"/>
    </location>
</feature>
<protein>
    <submittedName>
        <fullName evidence="9">SH3 domain protein</fullName>
    </submittedName>
</protein>
<dbReference type="Gene3D" id="2.30.30.40">
    <property type="entry name" value="SH3 Domains"/>
    <property type="match status" value="4"/>
</dbReference>
<organism evidence="9 10">
    <name type="scientific">Peptacetobacter hiranonis (strain DSM 13275 / JCM 10541 / KCTC 15199 / TO-931)</name>
    <name type="common">Clostridium hiranonis</name>
    <dbReference type="NCBI Taxonomy" id="500633"/>
    <lineage>
        <taxon>Bacteria</taxon>
        <taxon>Bacillati</taxon>
        <taxon>Bacillota</taxon>
        <taxon>Clostridia</taxon>
        <taxon>Peptostreptococcales</taxon>
        <taxon>Peptostreptococcaceae</taxon>
        <taxon>Peptacetobacter</taxon>
    </lineage>
</organism>
<dbReference type="eggNOG" id="COG4991">
    <property type="taxonomic scope" value="Bacteria"/>
</dbReference>
<dbReference type="GO" id="GO:0008234">
    <property type="term" value="F:cysteine-type peptidase activity"/>
    <property type="evidence" value="ECO:0007669"/>
    <property type="project" value="UniProtKB-KW"/>
</dbReference>
<feature type="region of interest" description="Disordered" evidence="5">
    <location>
        <begin position="167"/>
        <end position="206"/>
    </location>
</feature>
<evidence type="ECO:0000256" key="4">
    <source>
        <dbReference type="ARBA" id="ARBA00022807"/>
    </source>
</evidence>
<evidence type="ECO:0000259" key="7">
    <source>
        <dbReference type="PROSITE" id="PS51781"/>
    </source>
</evidence>